<evidence type="ECO:0000313" key="6">
    <source>
        <dbReference type="Proteomes" id="UP000608579"/>
    </source>
</evidence>
<proteinExistence type="inferred from homology"/>
<comment type="similarity">
    <text evidence="1">Belongs to the GPN-loop GTPase family.</text>
</comment>
<dbReference type="Pfam" id="PF03029">
    <property type="entry name" value="ATP_bind_1"/>
    <property type="match status" value="1"/>
</dbReference>
<evidence type="ECO:0000256" key="4">
    <source>
        <dbReference type="ARBA" id="ARBA00023134"/>
    </source>
</evidence>
<evidence type="ECO:0000256" key="3">
    <source>
        <dbReference type="ARBA" id="ARBA00022801"/>
    </source>
</evidence>
<evidence type="ECO:0000256" key="2">
    <source>
        <dbReference type="ARBA" id="ARBA00022741"/>
    </source>
</evidence>
<sequence>MSGILGAVACGLFAVYIVGTAGSGKTTLTGAFSDWLRDQEQIVATVNLDPAVLSLPYEPDVDVREFVDYERVMAIRSLGPNSALVASIREVVKHIEELKDAMSGIKADWMLVDTPGQMEIFAFRKEGRIIANTLRGDSTAMLFLLDPMFCISPRNFAASLFLSTSVKLVLNLPTVLVLTKADAVPRRYIKRILGWHESEEAFEVDAGAKLKGMQMMFVRDVMNGLRFISSSTPLIPVSSTTMEGFVELHSTLSRVLTEGELELR</sequence>
<dbReference type="PANTHER" id="PTHR21231:SF8">
    <property type="entry name" value="GPN-LOOP GTPASE 1"/>
    <property type="match status" value="1"/>
</dbReference>
<keyword evidence="2" id="KW-0547">Nucleotide-binding</keyword>
<accession>A0A832ZX77</accession>
<keyword evidence="4" id="KW-0342">GTP-binding</keyword>
<reference evidence="5" key="1">
    <citation type="journal article" date="2020" name="ISME J.">
        <title>Gammaproteobacteria mediating utilization of methyl-, sulfur- and petroleum organic compounds in deep ocean hydrothermal plumes.</title>
        <authorList>
            <person name="Zhou Z."/>
            <person name="Liu Y."/>
            <person name="Pan J."/>
            <person name="Cron B.R."/>
            <person name="Toner B.M."/>
            <person name="Anantharaman K."/>
            <person name="Breier J.A."/>
            <person name="Dick G.J."/>
            <person name="Li M."/>
        </authorList>
    </citation>
    <scope>NUCLEOTIDE SEQUENCE</scope>
    <source>
        <strain evidence="5">SZUA-1515</strain>
    </source>
</reference>
<evidence type="ECO:0000256" key="1">
    <source>
        <dbReference type="ARBA" id="ARBA00005290"/>
    </source>
</evidence>
<dbReference type="Gene3D" id="3.40.50.300">
    <property type="entry name" value="P-loop containing nucleotide triphosphate hydrolases"/>
    <property type="match status" value="1"/>
</dbReference>
<organism evidence="5 6">
    <name type="scientific">Caldiarchaeum subterraneum</name>
    <dbReference type="NCBI Taxonomy" id="311458"/>
    <lineage>
        <taxon>Archaea</taxon>
        <taxon>Nitrososphaerota</taxon>
        <taxon>Candidatus Caldarchaeales</taxon>
        <taxon>Candidatus Caldarchaeaceae</taxon>
        <taxon>Candidatus Caldarchaeum</taxon>
    </lineage>
</organism>
<dbReference type="AlphaFoldDB" id="A0A832ZX77"/>
<gene>
    <name evidence="5" type="ORF">EYH45_08115</name>
</gene>
<protein>
    <submittedName>
        <fullName evidence="5">GTPase</fullName>
    </submittedName>
</protein>
<dbReference type="Proteomes" id="UP000608579">
    <property type="component" value="Unassembled WGS sequence"/>
</dbReference>
<dbReference type="InterPro" id="IPR027417">
    <property type="entry name" value="P-loop_NTPase"/>
</dbReference>
<dbReference type="PANTHER" id="PTHR21231">
    <property type="entry name" value="XPA-BINDING PROTEIN 1-RELATED"/>
    <property type="match status" value="1"/>
</dbReference>
<dbReference type="GO" id="GO:0003924">
    <property type="term" value="F:GTPase activity"/>
    <property type="evidence" value="ECO:0007669"/>
    <property type="project" value="TreeGrafter"/>
</dbReference>
<dbReference type="SUPFAM" id="SSF52540">
    <property type="entry name" value="P-loop containing nucleoside triphosphate hydrolases"/>
    <property type="match status" value="1"/>
</dbReference>
<dbReference type="InterPro" id="IPR004130">
    <property type="entry name" value="Gpn"/>
</dbReference>
<dbReference type="GO" id="GO:0005525">
    <property type="term" value="F:GTP binding"/>
    <property type="evidence" value="ECO:0007669"/>
    <property type="project" value="UniProtKB-KW"/>
</dbReference>
<comment type="caution">
    <text evidence="5">The sequence shown here is derived from an EMBL/GenBank/DDBJ whole genome shotgun (WGS) entry which is preliminary data.</text>
</comment>
<evidence type="ECO:0000313" key="5">
    <source>
        <dbReference type="EMBL" id="HIQ30505.1"/>
    </source>
</evidence>
<keyword evidence="3" id="KW-0378">Hydrolase</keyword>
<dbReference type="EMBL" id="DQVM01000163">
    <property type="protein sequence ID" value="HIQ30505.1"/>
    <property type="molecule type" value="Genomic_DNA"/>
</dbReference>
<name>A0A832ZX77_CALS0</name>